<dbReference type="PROSITE" id="PS50290">
    <property type="entry name" value="PI3_4_KINASE_3"/>
    <property type="match status" value="1"/>
</dbReference>
<dbReference type="FunFam" id="3.30.1010.10:FF:000006">
    <property type="entry name" value="Serine/threonine-protein kinase TOR"/>
    <property type="match status" value="1"/>
</dbReference>
<dbReference type="Gene3D" id="3.30.1010.10">
    <property type="entry name" value="Phosphatidylinositol 3-kinase Catalytic Subunit, Chain A, domain 4"/>
    <property type="match status" value="1"/>
</dbReference>
<keyword evidence="6 10" id="KW-0418">Kinase</keyword>
<dbReference type="SUPFAM" id="SSF47212">
    <property type="entry name" value="FKBP12-rapamycin-binding domain of FKBP-rapamycin-associated protein (FRAP)"/>
    <property type="match status" value="1"/>
</dbReference>
<dbReference type="InterPro" id="IPR009076">
    <property type="entry name" value="FRB_dom"/>
</dbReference>
<dbReference type="SMART" id="SM01343">
    <property type="entry name" value="FATC"/>
    <property type="match status" value="1"/>
</dbReference>
<comment type="catalytic activity">
    <reaction evidence="9">
        <text>L-seryl-[protein] + ATP = O-phospho-L-seryl-[protein] + ADP + H(+)</text>
        <dbReference type="Rhea" id="RHEA:17989"/>
        <dbReference type="Rhea" id="RHEA-COMP:9863"/>
        <dbReference type="Rhea" id="RHEA-COMP:11604"/>
        <dbReference type="ChEBI" id="CHEBI:15378"/>
        <dbReference type="ChEBI" id="CHEBI:29999"/>
        <dbReference type="ChEBI" id="CHEBI:30616"/>
        <dbReference type="ChEBI" id="CHEBI:83421"/>
        <dbReference type="ChEBI" id="CHEBI:456216"/>
        <dbReference type="EC" id="2.7.11.1"/>
    </reaction>
</comment>
<evidence type="ECO:0000256" key="3">
    <source>
        <dbReference type="ARBA" id="ARBA00022679"/>
    </source>
</evidence>
<dbReference type="InterPro" id="IPR036738">
    <property type="entry name" value="FRB_sf"/>
</dbReference>
<dbReference type="InterPro" id="IPR016024">
    <property type="entry name" value="ARM-type_fold"/>
</dbReference>
<dbReference type="InterPro" id="IPR000403">
    <property type="entry name" value="PI3/4_kinase_cat_dom"/>
</dbReference>
<dbReference type="InterPro" id="IPR018936">
    <property type="entry name" value="PI3/4_kinase_CS"/>
</dbReference>
<dbReference type="GO" id="GO:0031932">
    <property type="term" value="C:TORC2 complex"/>
    <property type="evidence" value="ECO:0007669"/>
    <property type="project" value="TreeGrafter"/>
</dbReference>
<dbReference type="SMART" id="SM00146">
    <property type="entry name" value="PI3Kc"/>
    <property type="match status" value="1"/>
</dbReference>
<feature type="domain" description="PI3K/PI4K catalytic" evidence="11">
    <location>
        <begin position="2169"/>
        <end position="2487"/>
    </location>
</feature>
<dbReference type="PANTHER" id="PTHR11139:SF9">
    <property type="entry name" value="SERINE_THREONINE-PROTEIN KINASE MTOR"/>
    <property type="match status" value="1"/>
</dbReference>
<dbReference type="InterPro" id="IPR011009">
    <property type="entry name" value="Kinase-like_dom_sf"/>
</dbReference>
<protein>
    <recommendedName>
        <fullName evidence="10">Serine/threonine-protein kinase TOR</fullName>
        <ecNumber evidence="10">2.7.11.1</ecNumber>
    </recommendedName>
</protein>
<evidence type="ECO:0000256" key="10">
    <source>
        <dbReference type="RuleBase" id="RU364109"/>
    </source>
</evidence>
<dbReference type="GO" id="GO:0016242">
    <property type="term" value="P:negative regulation of macroautophagy"/>
    <property type="evidence" value="ECO:0007669"/>
    <property type="project" value="TreeGrafter"/>
</dbReference>
<accession>A0AAV5VW37</accession>
<dbReference type="Gene3D" id="1.25.40.10">
    <property type="entry name" value="Tetratricopeptide repeat domain"/>
    <property type="match status" value="1"/>
</dbReference>
<dbReference type="SMART" id="SM01346">
    <property type="entry name" value="DUF3385"/>
    <property type="match status" value="1"/>
</dbReference>
<dbReference type="Pfam" id="PF11865">
    <property type="entry name" value="mTOR_dom"/>
    <property type="match status" value="1"/>
</dbReference>
<dbReference type="GO" id="GO:0045727">
    <property type="term" value="P:positive regulation of translation"/>
    <property type="evidence" value="ECO:0007669"/>
    <property type="project" value="UniProtKB-ARBA"/>
</dbReference>
<evidence type="ECO:0000256" key="6">
    <source>
        <dbReference type="ARBA" id="ARBA00022777"/>
    </source>
</evidence>
<keyword evidence="5 10" id="KW-0547">Nucleotide-binding</keyword>
<comment type="similarity">
    <text evidence="1 10">Belongs to the PI3/PI4-kinase family.</text>
</comment>
<dbReference type="InterPro" id="IPR026683">
    <property type="entry name" value="TOR_cat"/>
</dbReference>
<dbReference type="InterPro" id="IPR011989">
    <property type="entry name" value="ARM-like"/>
</dbReference>
<dbReference type="Pfam" id="PF23593">
    <property type="entry name" value="HEAT_ATR"/>
    <property type="match status" value="1"/>
</dbReference>
<evidence type="ECO:0000259" key="11">
    <source>
        <dbReference type="PROSITE" id="PS50290"/>
    </source>
</evidence>
<comment type="catalytic activity">
    <reaction evidence="8 10">
        <text>L-threonyl-[protein] + ATP = O-phospho-L-threonyl-[protein] + ADP + H(+)</text>
        <dbReference type="Rhea" id="RHEA:46608"/>
        <dbReference type="Rhea" id="RHEA-COMP:11060"/>
        <dbReference type="Rhea" id="RHEA-COMP:11605"/>
        <dbReference type="ChEBI" id="CHEBI:15378"/>
        <dbReference type="ChEBI" id="CHEBI:30013"/>
        <dbReference type="ChEBI" id="CHEBI:30616"/>
        <dbReference type="ChEBI" id="CHEBI:61977"/>
        <dbReference type="ChEBI" id="CHEBI:456216"/>
        <dbReference type="EC" id="2.7.11.1"/>
    </reaction>
</comment>
<dbReference type="Gene3D" id="1.25.10.10">
    <property type="entry name" value="Leucine-rich Repeat Variant"/>
    <property type="match status" value="2"/>
</dbReference>
<dbReference type="SMART" id="SM01345">
    <property type="entry name" value="Rapamycin_bind"/>
    <property type="match status" value="1"/>
</dbReference>
<dbReference type="Gene3D" id="1.20.120.150">
    <property type="entry name" value="FKBP12-rapamycin binding domain"/>
    <property type="match status" value="1"/>
</dbReference>
<evidence type="ECO:0000259" key="12">
    <source>
        <dbReference type="PROSITE" id="PS51189"/>
    </source>
</evidence>
<comment type="caution">
    <text evidence="14">The sequence shown here is derived from an EMBL/GenBank/DDBJ whole genome shotgun (WGS) entry which is preliminary data.</text>
</comment>
<dbReference type="Gene3D" id="1.10.1070.11">
    <property type="entry name" value="Phosphatidylinositol 3-/4-kinase, catalytic domain"/>
    <property type="match status" value="1"/>
</dbReference>
<dbReference type="InterPro" id="IPR036940">
    <property type="entry name" value="PI3/4_kinase_cat_sf"/>
</dbReference>
<evidence type="ECO:0000256" key="8">
    <source>
        <dbReference type="ARBA" id="ARBA00047899"/>
    </source>
</evidence>
<dbReference type="GO" id="GO:0004674">
    <property type="term" value="F:protein serine/threonine kinase activity"/>
    <property type="evidence" value="ECO:0007669"/>
    <property type="project" value="UniProtKB-KW"/>
</dbReference>
<dbReference type="EMBL" id="BTSY01000004">
    <property type="protein sequence ID" value="GMT23741.1"/>
    <property type="molecule type" value="Genomic_DNA"/>
</dbReference>
<evidence type="ECO:0000256" key="4">
    <source>
        <dbReference type="ARBA" id="ARBA00022737"/>
    </source>
</evidence>
<dbReference type="SUPFAM" id="SSF56112">
    <property type="entry name" value="Protein kinase-like (PK-like)"/>
    <property type="match status" value="1"/>
</dbReference>
<evidence type="ECO:0000256" key="9">
    <source>
        <dbReference type="ARBA" id="ARBA00048679"/>
    </source>
</evidence>
<dbReference type="Proteomes" id="UP001432322">
    <property type="component" value="Unassembled WGS sequence"/>
</dbReference>
<dbReference type="EC" id="2.7.11.1" evidence="10"/>
<dbReference type="GO" id="GO:0005634">
    <property type="term" value="C:nucleus"/>
    <property type="evidence" value="ECO:0007669"/>
    <property type="project" value="TreeGrafter"/>
</dbReference>
<dbReference type="Pfam" id="PF02260">
    <property type="entry name" value="FATC"/>
    <property type="match status" value="1"/>
</dbReference>
<organism evidence="14 15">
    <name type="scientific">Pristionchus fissidentatus</name>
    <dbReference type="NCBI Taxonomy" id="1538716"/>
    <lineage>
        <taxon>Eukaryota</taxon>
        <taxon>Metazoa</taxon>
        <taxon>Ecdysozoa</taxon>
        <taxon>Nematoda</taxon>
        <taxon>Chromadorea</taxon>
        <taxon>Rhabditida</taxon>
        <taxon>Rhabditina</taxon>
        <taxon>Diplogasteromorpha</taxon>
        <taxon>Diplogasteroidea</taxon>
        <taxon>Neodiplogasteridae</taxon>
        <taxon>Pristionchus</taxon>
    </lineage>
</organism>
<keyword evidence="2 10" id="KW-0723">Serine/threonine-protein kinase</keyword>
<dbReference type="Pfam" id="PF02259">
    <property type="entry name" value="FAT"/>
    <property type="match status" value="2"/>
</dbReference>
<dbReference type="PROSITE" id="PS51190">
    <property type="entry name" value="FATC"/>
    <property type="match status" value="1"/>
</dbReference>
<feature type="domain" description="FATC" evidence="13">
    <location>
        <begin position="2492"/>
        <end position="2524"/>
    </location>
</feature>
<dbReference type="Pfam" id="PF08771">
    <property type="entry name" value="FRB_dom"/>
    <property type="match status" value="1"/>
</dbReference>
<keyword evidence="7 10" id="KW-0067">ATP-binding</keyword>
<dbReference type="GO" id="GO:0038202">
    <property type="term" value="P:TORC1 signaling"/>
    <property type="evidence" value="ECO:0007669"/>
    <property type="project" value="TreeGrafter"/>
</dbReference>
<dbReference type="InterPro" id="IPR003151">
    <property type="entry name" value="PIK-rel_kinase_FAT"/>
</dbReference>
<dbReference type="InterPro" id="IPR057564">
    <property type="entry name" value="HEAT_ATR"/>
</dbReference>
<dbReference type="GO" id="GO:0005737">
    <property type="term" value="C:cytoplasm"/>
    <property type="evidence" value="ECO:0007669"/>
    <property type="project" value="TreeGrafter"/>
</dbReference>
<dbReference type="GO" id="GO:0005524">
    <property type="term" value="F:ATP binding"/>
    <property type="evidence" value="ECO:0007669"/>
    <property type="project" value="UniProtKB-KW"/>
</dbReference>
<dbReference type="SUPFAM" id="SSF48452">
    <property type="entry name" value="TPR-like"/>
    <property type="match status" value="1"/>
</dbReference>
<dbReference type="PANTHER" id="PTHR11139">
    <property type="entry name" value="ATAXIA TELANGIECTASIA MUTATED ATM -RELATED"/>
    <property type="match status" value="1"/>
</dbReference>
<evidence type="ECO:0000256" key="2">
    <source>
        <dbReference type="ARBA" id="ARBA00022527"/>
    </source>
</evidence>
<evidence type="ECO:0000313" key="15">
    <source>
        <dbReference type="Proteomes" id="UP001432322"/>
    </source>
</evidence>
<dbReference type="InterPro" id="IPR014009">
    <property type="entry name" value="PIK_FAT"/>
</dbReference>
<dbReference type="GO" id="GO:0031931">
    <property type="term" value="C:TORC1 complex"/>
    <property type="evidence" value="ECO:0007669"/>
    <property type="project" value="TreeGrafter"/>
</dbReference>
<keyword evidence="15" id="KW-1185">Reference proteome</keyword>
<evidence type="ECO:0000256" key="7">
    <source>
        <dbReference type="ARBA" id="ARBA00022840"/>
    </source>
</evidence>
<dbReference type="InterPro" id="IPR011990">
    <property type="entry name" value="TPR-like_helical_dom_sf"/>
</dbReference>
<evidence type="ECO:0000256" key="1">
    <source>
        <dbReference type="ARBA" id="ARBA00011031"/>
    </source>
</evidence>
<proteinExistence type="inferred from homology"/>
<dbReference type="InterPro" id="IPR050517">
    <property type="entry name" value="DDR_Repair_Kinase"/>
</dbReference>
<dbReference type="FunFam" id="1.20.120.150:FF:000001">
    <property type="entry name" value="Serine/threonine-protein kinase TOR"/>
    <property type="match status" value="1"/>
</dbReference>
<evidence type="ECO:0000259" key="13">
    <source>
        <dbReference type="PROSITE" id="PS51190"/>
    </source>
</evidence>
<keyword evidence="4" id="KW-0677">Repeat</keyword>
<dbReference type="CDD" id="cd05169">
    <property type="entry name" value="PIKKc_TOR"/>
    <property type="match status" value="1"/>
</dbReference>
<feature type="domain" description="FAT" evidence="12">
    <location>
        <begin position="1377"/>
        <end position="1995"/>
    </location>
</feature>
<dbReference type="GO" id="GO:0044877">
    <property type="term" value="F:protein-containing complex binding"/>
    <property type="evidence" value="ECO:0007669"/>
    <property type="project" value="InterPro"/>
</dbReference>
<reference evidence="14" key="1">
    <citation type="submission" date="2023-10" db="EMBL/GenBank/DDBJ databases">
        <title>Genome assembly of Pristionchus species.</title>
        <authorList>
            <person name="Yoshida K."/>
            <person name="Sommer R.J."/>
        </authorList>
    </citation>
    <scope>NUCLEOTIDE SEQUENCE</scope>
    <source>
        <strain evidence="14">RS5133</strain>
    </source>
</reference>
<evidence type="ECO:0000256" key="5">
    <source>
        <dbReference type="ARBA" id="ARBA00022741"/>
    </source>
</evidence>
<dbReference type="FunFam" id="1.10.1070.11:FF:000040">
    <property type="entry name" value="Serine/threonine-protein kinase TOR"/>
    <property type="match status" value="1"/>
</dbReference>
<dbReference type="SUPFAM" id="SSF48371">
    <property type="entry name" value="ARM repeat"/>
    <property type="match status" value="1"/>
</dbReference>
<dbReference type="InterPro" id="IPR003152">
    <property type="entry name" value="FATC_dom"/>
</dbReference>
<dbReference type="PROSITE" id="PS51189">
    <property type="entry name" value="FAT"/>
    <property type="match status" value="1"/>
</dbReference>
<sequence>MMSQIVQRKASENGSGVERCRDGTGKGVAAFYASMIVEKKGEERYRVARILHKYLSGEFRDESVEFQLEFINYIDSKPDSADHTFLFDLMNPRDLKNVDHEGNREAATILIVLLAEPMLSTEGGGRRVVRFAHYLLKVLLTMEERGMELAARGLAFLIQVSKTYAAELVEKCLDQSLEWAEEDLNEKSEQRRLASAILLRELALFTSTAFFLRASSFFRSIFRVIRFPKPNVRVAAANALHAALGVTSQREAKQKSEWYRKCYGEALSTLIETGDGLGKDERCHCMLLILNELLRIADAHTEKSRIAALGHECGRIREEITLGGSPLDFLSAERFLTTVESRTAKNLVAENAKLIYDKVMEARYCKQHDCVLTLIELLPRLSNWLTPVQLSSCIEVLLPHIHKSSQAQISAGIFVLQKPKALKKYVPQLMNVIKEALSPTKKKKGQIELPKDTKLFILLTYIVRAFGKEVTVEVKDVLPLLLTTPLSSAMKEALHEIYAKIEEVRTDVLDGLLEQLSLILMGEPMPPKTAAPTMRIAPANIQVPRDIVDGCILALETLGEFQFQRHSLHYFMKYVADGYLVCHSSQLRFAAVKSCASMLNPFIKSYEKSSREQRMWVLTLIHSVLKCLCSVAVVDSDPDVRMCVVTEMSKGDGCLLSHLAQPEIMELLRLCLRDEKLEMQEATVNLLGKIGLINPAIVLPRLRNVLAETITQLETSGDGRLEQHSARLIALMSSQSPKFMSPYMGQVLESLLPKIRTEQKYSDVTVQVLHAISELAMVGGAEMVRSISKLFPLLMIFIKDSGSLARREAGLRALGHLSASTAYVVDPYRDHSTLLGDLLNLMKNEMSQSMRRLIMKVMGTLGALDPYAHKVFTGAVVSGRFGLSAALSVPSSKHFADPRANIIQWFNYEKCTLEEFYPHITIANLLVMLQSESNANYYAEITQDLLSILKTMGKNCQIFVPQVVPKMLETTKKSKKDLKNFFLKQLAELLTHIKGGSKPYLLEVFEIMREAWTADESHHASVIGIIEAIGAYNPHAFVPFTREAIPYILEAMRTDRGIDRKLTLTCLSCMVSLSGSLNQYLNLMVSPIVSVIDDHSAPIALRKFALESLYKMSHREDLADYTPHVMQGWMKAIHIKPLQIPAINMLKLMMTQKWKHLFLFHRNIENALYVNGLLCPEYETYLSERERAARRAEEEEKMRRDGKMPPVRLPEDTIEEEISHSSHTGRATAGAANITASQGGTDSNRMGLSDMVGSAKQQVNIEAVRRAISIEVNQTKEDWSAWLVKLRLSFIRFSSSPALRAVYSLSEVHLQLAKDLFNAAFMSVWTEMPQDVKDEMTHNLMRALETCNHPDVMQTILNLGEFMDHSEKGPLPIHIHQLGKSAHHVKAYAKALRYKELEIRKIGIDKITLDQAHAIITYANKLNLQEEAAGMIKCVEMQNRDVNNLMRSRWYEKLNDWDKALQLVTECRDERNDEIPKYEEKELDEHEVKCLEALGKWTELKKKVAGMDTSRDQKLSVMGARANWAIGDWNTMEKQTNAVNGNTQDGSYLRAVLAVRRGEYEKADEYIEKCRDIHDAQLTAMAGESYERAYPAMVLVQELTELQEAMEYRTRPERRTRIALLWSRRLQGNRENVYEWNKLLMLRNLVLSPSEMHPLRVKFSSLCRRMGKQSMCKAELQTLLGLPPTAELHSATPPLDRPQLVLALCKQLWLEDSKRAAVSTLEGLSRHLDRLPPSSHSMETKRLVAKTFLKLGEWTEAEDGTSALRPVMERRSTMSMRDSPNVLAAKASALTMVNNIMAATTPIDEVPLTNMPKASTRFIPPEESKETQRIIRFYTKATEYDPKWHKGWHRLATAYFNALSREKEKDKNNMAANGVPTSFVSSPILQSVSYMSGYAAEAVKAFTRALQLAEGSRLEDTLRLLALWFEYGERDDVFKQLEESARSLPLTMWLEVTPQLMARLDSNTRPAGLLQQIVVEVAKNYPHSMVYALTAATKSSNETRARTATGMLSLLRDQHSNIVDDAKMVSEELIKCAILWHEQWHECLDEASRLYFQDRNIRGMFEALVPIHLLLDATPITLKEHSFNETYSKELKTARDYCRAFERNADPAELQRAWEIYYAIFKRIAAQLRSMSTLDLQYIAPVLKNASSLSIAVPGTFDPSLPLVTIHSFGSQLQVISSKQRPRKLSMIGSDGAEYSFLLKGHEDPRQDERVMQFFGLVNTLLLHNGSTNRRNVTIQRYSIVALSQNSGLIGWIPDCDTLHALVRDYRDKKKNISLSTEHKLMQNLAPNMDQLTLMQKVQLFEAALGSTDGEDLAHILWLKSPNSEVWFERRTNYTRSIACMSMVGHILGLGDRHPSNLMLDRLTGKIVHIDFGDCFEVAQTREKYPERIPFRLTRMLIKAMEITGIEGNYRLTSERVLQVLRSKKDSLVAVLEAFVYDPLINWRLLDVNKRNPGEKQDFKKANLTEVPEDVMNTVLDRIKLKISGREFSVDEVLTIEEHVDRLVSQASSHTNLAQCYIGWCPFW</sequence>
<evidence type="ECO:0000313" key="14">
    <source>
        <dbReference type="EMBL" id="GMT23741.1"/>
    </source>
</evidence>
<gene>
    <name evidence="14" type="ORF">PFISCL1PPCAC_15038</name>
</gene>
<dbReference type="PROSITE" id="PS00916">
    <property type="entry name" value="PI3_4_KINASE_2"/>
    <property type="match status" value="1"/>
</dbReference>
<dbReference type="PROSITE" id="PS00915">
    <property type="entry name" value="PI3_4_KINASE_1"/>
    <property type="match status" value="1"/>
</dbReference>
<dbReference type="Pfam" id="PF00454">
    <property type="entry name" value="PI3_PI4_kinase"/>
    <property type="match status" value="1"/>
</dbReference>
<name>A0AAV5VW37_9BILA</name>
<keyword evidence="3 10" id="KW-0808">Transferase</keyword>
<dbReference type="InterPro" id="IPR024585">
    <property type="entry name" value="mTOR_dom"/>
</dbReference>